<keyword evidence="1" id="KW-0479">Metal-binding</keyword>
<evidence type="ECO:0000259" key="3">
    <source>
        <dbReference type="PROSITE" id="PS50158"/>
    </source>
</evidence>
<evidence type="ECO:0000313" key="4">
    <source>
        <dbReference type="EMBL" id="KAK7859255.1"/>
    </source>
</evidence>
<accession>A0AAW0M6G3</accession>
<sequence>MAEELEELWKKLTVTEAEDEDIKLGSNSTKAAKEVGKNCMVMKILTQRTIILEALKKNMRMLWKPSQGMQISEIDEDLFLVEFGNGRDKKKVMEMSPWSYEKQLILMQDFEGELVPKEIKLKWVPFWVQIFNLPLKCMTKESGYEIGSKIGVVLDIDVPEKGVQWGKFLRVRIRFDATAKLIRGKKVSIEEGESRWVFFKYERLPNFCYRCGRLDHGEKDCPERKEGENYGDEERKQYGAWLRGEPGRSTGRDYGRMGDENMPEKRDEHKEPAAETPTRVNLRLMENSVVGRQHVREQNLCQKVGICIDHTEHGEAGQKEESYQRGEIFHENGKVSFSKAKVEDNLIKSGKVPLTGTLKAKDTEEDMQWEEGMNDVVGVKSEEGGKHKKEISSKSCADKENQNWAESESSPLAMSYDQVNGWTTEILGPKSGHWKRLARQVKEKGPTVVSDPANQKRKAFPEAKVHHVSMSSSDHCLLALFLNKDHHQRRGKKRFFFEAMWTREEECREMIELAWDPYRDDSALSIQERLERCQKQLQQWNQNSFGNIYKDQRLPPHYLTRPPFAAALARQTSFRCRRRTLPDLGDLFLFSKNFGFCYILIDLAVAIF</sequence>
<feature type="region of interest" description="Disordered" evidence="2">
    <location>
        <begin position="382"/>
        <end position="409"/>
    </location>
</feature>
<feature type="region of interest" description="Disordered" evidence="2">
    <location>
        <begin position="243"/>
        <end position="276"/>
    </location>
</feature>
<dbReference type="PANTHER" id="PTHR31286">
    <property type="entry name" value="GLYCINE-RICH CELL WALL STRUCTURAL PROTEIN 1.8-LIKE"/>
    <property type="match status" value="1"/>
</dbReference>
<keyword evidence="1" id="KW-0862">Zinc</keyword>
<feature type="compositionally biased region" description="Basic and acidic residues" evidence="2">
    <location>
        <begin position="250"/>
        <end position="273"/>
    </location>
</feature>
<evidence type="ECO:0000256" key="2">
    <source>
        <dbReference type="SAM" id="MobiDB-lite"/>
    </source>
</evidence>
<dbReference type="EMBL" id="PKMF04000014">
    <property type="protein sequence ID" value="KAK7859255.1"/>
    <property type="molecule type" value="Genomic_DNA"/>
</dbReference>
<protein>
    <recommendedName>
        <fullName evidence="3">CCHC-type domain-containing protein</fullName>
    </recommendedName>
</protein>
<dbReference type="InterPro" id="IPR025836">
    <property type="entry name" value="Zn_knuckle_CX2CX4HX4C"/>
</dbReference>
<feature type="domain" description="CCHC-type" evidence="3">
    <location>
        <begin position="208"/>
        <end position="223"/>
    </location>
</feature>
<dbReference type="GO" id="GO:0008270">
    <property type="term" value="F:zinc ion binding"/>
    <property type="evidence" value="ECO:0007669"/>
    <property type="project" value="UniProtKB-KW"/>
</dbReference>
<proteinExistence type="predicted"/>
<dbReference type="GO" id="GO:0003676">
    <property type="term" value="F:nucleic acid binding"/>
    <property type="evidence" value="ECO:0007669"/>
    <property type="project" value="InterPro"/>
</dbReference>
<name>A0AAW0M6G3_QUESU</name>
<dbReference type="AlphaFoldDB" id="A0AAW0M6G3"/>
<dbReference type="Pfam" id="PF14392">
    <property type="entry name" value="zf-CCHC_4"/>
    <property type="match status" value="1"/>
</dbReference>
<comment type="caution">
    <text evidence="4">The sequence shown here is derived from an EMBL/GenBank/DDBJ whole genome shotgun (WGS) entry which is preliminary data.</text>
</comment>
<organism evidence="4">
    <name type="scientific">Quercus suber</name>
    <name type="common">Cork oak</name>
    <dbReference type="NCBI Taxonomy" id="58331"/>
    <lineage>
        <taxon>Eukaryota</taxon>
        <taxon>Viridiplantae</taxon>
        <taxon>Streptophyta</taxon>
        <taxon>Embryophyta</taxon>
        <taxon>Tracheophyta</taxon>
        <taxon>Spermatophyta</taxon>
        <taxon>Magnoliopsida</taxon>
        <taxon>eudicotyledons</taxon>
        <taxon>Gunneridae</taxon>
        <taxon>Pentapetalae</taxon>
        <taxon>rosids</taxon>
        <taxon>fabids</taxon>
        <taxon>Fagales</taxon>
        <taxon>Fagaceae</taxon>
        <taxon>Quercus</taxon>
    </lineage>
</organism>
<dbReference type="InterPro" id="IPR040256">
    <property type="entry name" value="At4g02000-like"/>
</dbReference>
<dbReference type="Pfam" id="PF14111">
    <property type="entry name" value="DUF4283"/>
    <property type="match status" value="1"/>
</dbReference>
<dbReference type="PANTHER" id="PTHR31286:SF167">
    <property type="entry name" value="OS09G0268800 PROTEIN"/>
    <property type="match status" value="1"/>
</dbReference>
<dbReference type="InterPro" id="IPR001878">
    <property type="entry name" value="Znf_CCHC"/>
</dbReference>
<evidence type="ECO:0000256" key="1">
    <source>
        <dbReference type="PROSITE-ProRule" id="PRU00047"/>
    </source>
</evidence>
<reference evidence="4" key="2">
    <citation type="journal article" date="2018" name="Sci. Data">
        <title>The draft genome sequence of cork oak.</title>
        <authorList>
            <person name="Ramos A.M."/>
            <person name="Usie A."/>
            <person name="Barbosa P."/>
            <person name="Barros P.M."/>
            <person name="Capote T."/>
            <person name="Chaves I."/>
            <person name="Simoes F."/>
            <person name="Abreu I."/>
            <person name="Carrasquinho I."/>
            <person name="Faro C."/>
            <person name="Guimaraes J.B."/>
            <person name="Mendonca D."/>
            <person name="Nobrega F."/>
            <person name="Rodrigues L."/>
            <person name="Saibo N.J.M."/>
            <person name="Varela M.C."/>
            <person name="Egas C."/>
            <person name="Matos J."/>
            <person name="Miguel C.M."/>
            <person name="Oliveira M.M."/>
            <person name="Ricardo C.P."/>
            <person name="Goncalves S."/>
        </authorList>
    </citation>
    <scope>NUCLEOTIDE SEQUENCE [LARGE SCALE GENOMIC DNA]</scope>
    <source>
        <strain evidence="4">HL8</strain>
    </source>
</reference>
<feature type="compositionally biased region" description="Basic and acidic residues" evidence="2">
    <location>
        <begin position="382"/>
        <end position="401"/>
    </location>
</feature>
<dbReference type="InterPro" id="IPR025558">
    <property type="entry name" value="DUF4283"/>
</dbReference>
<reference evidence="4" key="1">
    <citation type="submission" date="2017-12" db="EMBL/GenBank/DDBJ databases">
        <authorList>
            <person name="Barbosa P."/>
            <person name="Usie A."/>
            <person name="Ramos A.M."/>
        </authorList>
    </citation>
    <scope>NUCLEOTIDE SEQUENCE</scope>
    <source>
        <strain evidence="4">HL8</strain>
        <tissue evidence="4">Leaves</tissue>
    </source>
</reference>
<reference evidence="4" key="3">
    <citation type="submission" date="2023-07" db="EMBL/GenBank/DDBJ databases">
        <title>An improved reference 1 genome and first organelle genomes of Quercus suber.</title>
        <authorList>
            <consortium name="Genosuber Consortium"/>
            <person name="Usie A."/>
            <person name="Serra O."/>
            <person name="Barros P."/>
        </authorList>
    </citation>
    <scope>NUCLEOTIDE SEQUENCE</scope>
    <source>
        <strain evidence="4">HL8</strain>
        <tissue evidence="4">Leaves</tissue>
    </source>
</reference>
<gene>
    <name evidence="4" type="ORF">CFP56_007825</name>
</gene>
<dbReference type="PROSITE" id="PS50158">
    <property type="entry name" value="ZF_CCHC"/>
    <property type="match status" value="1"/>
</dbReference>
<keyword evidence="1" id="KW-0863">Zinc-finger</keyword>